<dbReference type="AlphaFoldDB" id="A0A0A9C228"/>
<reference evidence="2" key="1">
    <citation type="submission" date="2014-09" db="EMBL/GenBank/DDBJ databases">
        <authorList>
            <person name="Magalhaes I.L.F."/>
            <person name="Oliveira U."/>
            <person name="Santos F.R."/>
            <person name="Vidigal T.H.D.A."/>
            <person name="Brescovit A.D."/>
            <person name="Santos A.J."/>
        </authorList>
    </citation>
    <scope>NUCLEOTIDE SEQUENCE</scope>
    <source>
        <tissue evidence="2">Shoot tissue taken approximately 20 cm above the soil surface</tissue>
    </source>
</reference>
<name>A0A0A9C228_ARUDO</name>
<organism evidence="2">
    <name type="scientific">Arundo donax</name>
    <name type="common">Giant reed</name>
    <name type="synonym">Donax arundinaceus</name>
    <dbReference type="NCBI Taxonomy" id="35708"/>
    <lineage>
        <taxon>Eukaryota</taxon>
        <taxon>Viridiplantae</taxon>
        <taxon>Streptophyta</taxon>
        <taxon>Embryophyta</taxon>
        <taxon>Tracheophyta</taxon>
        <taxon>Spermatophyta</taxon>
        <taxon>Magnoliopsida</taxon>
        <taxon>Liliopsida</taxon>
        <taxon>Poales</taxon>
        <taxon>Poaceae</taxon>
        <taxon>PACMAD clade</taxon>
        <taxon>Arundinoideae</taxon>
        <taxon>Arundineae</taxon>
        <taxon>Arundo</taxon>
    </lineage>
</organism>
<evidence type="ECO:0000256" key="1">
    <source>
        <dbReference type="SAM" id="MobiDB-lite"/>
    </source>
</evidence>
<protein>
    <submittedName>
        <fullName evidence="2">Uncharacterized protein</fullName>
    </submittedName>
</protein>
<proteinExistence type="predicted"/>
<feature type="compositionally biased region" description="Polar residues" evidence="1">
    <location>
        <begin position="95"/>
        <end position="104"/>
    </location>
</feature>
<reference evidence="2" key="2">
    <citation type="journal article" date="2015" name="Data Brief">
        <title>Shoot transcriptome of the giant reed, Arundo donax.</title>
        <authorList>
            <person name="Barrero R.A."/>
            <person name="Guerrero F.D."/>
            <person name="Moolhuijzen P."/>
            <person name="Goolsby J.A."/>
            <person name="Tidwell J."/>
            <person name="Bellgard S.E."/>
            <person name="Bellgard M.I."/>
        </authorList>
    </citation>
    <scope>NUCLEOTIDE SEQUENCE</scope>
    <source>
        <tissue evidence="2">Shoot tissue taken approximately 20 cm above the soil surface</tissue>
    </source>
</reference>
<feature type="region of interest" description="Disordered" evidence="1">
    <location>
        <begin position="1"/>
        <end position="28"/>
    </location>
</feature>
<dbReference type="EMBL" id="GBRH01228304">
    <property type="protein sequence ID" value="JAD69591.1"/>
    <property type="molecule type" value="Transcribed_RNA"/>
</dbReference>
<accession>A0A0A9C228</accession>
<evidence type="ECO:0000313" key="2">
    <source>
        <dbReference type="EMBL" id="JAD69591.1"/>
    </source>
</evidence>
<sequence>MGKKATSSTTMNPATVPSNASPPPPAAVAAAQNISTNQICSQMFSPATNPGMCFSFQDLLHSVSSGVFGNNFIETQTVPNIHGDQVTFEPPTDNVVGSNNYWPD</sequence>
<feature type="compositionally biased region" description="Polar residues" evidence="1">
    <location>
        <begin position="1"/>
        <end position="11"/>
    </location>
</feature>
<feature type="region of interest" description="Disordered" evidence="1">
    <location>
        <begin position="84"/>
        <end position="104"/>
    </location>
</feature>